<keyword evidence="5" id="KW-0963">Cytoplasm</keyword>
<evidence type="ECO:0000256" key="8">
    <source>
        <dbReference type="ARBA" id="ARBA00022777"/>
    </source>
</evidence>
<dbReference type="InterPro" id="IPR043129">
    <property type="entry name" value="ATPase_NBD"/>
</dbReference>
<dbReference type="PANTHER" id="PTHR12280">
    <property type="entry name" value="PANTOTHENATE KINASE"/>
    <property type="match status" value="1"/>
</dbReference>
<evidence type="ECO:0000256" key="7">
    <source>
        <dbReference type="ARBA" id="ARBA00022741"/>
    </source>
</evidence>
<reference evidence="12" key="1">
    <citation type="journal article" date="2020" name="J. Eukaryot. Microbiol.">
        <title>De novo Sequencing, Assembly and Annotation of the Transcriptome for the Free-Living Testate Amoeba Arcella intermedia.</title>
        <authorList>
            <person name="Ribeiro G.M."/>
            <person name="Porfirio-Sousa A.L."/>
            <person name="Maurer-Alcala X.X."/>
            <person name="Katz L.A."/>
            <person name="Lahr D.J.G."/>
        </authorList>
    </citation>
    <scope>NUCLEOTIDE SEQUENCE</scope>
</reference>
<dbReference type="EC" id="2.7.1.33" evidence="4"/>
<comment type="catalytic activity">
    <reaction evidence="1">
        <text>(R)-pantothenate + ATP = (R)-4'-phosphopantothenate + ADP + H(+)</text>
        <dbReference type="Rhea" id="RHEA:16373"/>
        <dbReference type="ChEBI" id="CHEBI:10986"/>
        <dbReference type="ChEBI" id="CHEBI:15378"/>
        <dbReference type="ChEBI" id="CHEBI:29032"/>
        <dbReference type="ChEBI" id="CHEBI:30616"/>
        <dbReference type="ChEBI" id="CHEBI:456216"/>
        <dbReference type="EC" id="2.7.1.33"/>
    </reaction>
</comment>
<evidence type="ECO:0000256" key="9">
    <source>
        <dbReference type="ARBA" id="ARBA00022840"/>
    </source>
</evidence>
<evidence type="ECO:0000256" key="4">
    <source>
        <dbReference type="ARBA" id="ARBA00012102"/>
    </source>
</evidence>
<protein>
    <recommendedName>
        <fullName evidence="4">pantothenate kinase</fullName>
        <ecNumber evidence="4">2.7.1.33</ecNumber>
    </recommendedName>
</protein>
<dbReference type="GO" id="GO:0004594">
    <property type="term" value="F:pantothenate kinase activity"/>
    <property type="evidence" value="ECO:0007669"/>
    <property type="project" value="UniProtKB-EC"/>
</dbReference>
<organism evidence="12">
    <name type="scientific">Arcella intermedia</name>
    <dbReference type="NCBI Taxonomy" id="1963864"/>
    <lineage>
        <taxon>Eukaryota</taxon>
        <taxon>Amoebozoa</taxon>
        <taxon>Tubulinea</taxon>
        <taxon>Elardia</taxon>
        <taxon>Arcellinida</taxon>
        <taxon>Sphaerothecina</taxon>
        <taxon>Arcellidae</taxon>
        <taxon>Arcella</taxon>
    </lineage>
</organism>
<dbReference type="Gene3D" id="3.30.420.510">
    <property type="match status" value="1"/>
</dbReference>
<dbReference type="GO" id="GO:0015937">
    <property type="term" value="P:coenzyme A biosynthetic process"/>
    <property type="evidence" value="ECO:0007669"/>
    <property type="project" value="UniProtKB-KW"/>
</dbReference>
<name>A0A6B2L761_9EUKA</name>
<keyword evidence="9" id="KW-0067">ATP-binding</keyword>
<comment type="subcellular location">
    <subcellularLocation>
        <location evidence="2">Cytoplasm</location>
    </subcellularLocation>
</comment>
<dbReference type="SUPFAM" id="SSF53067">
    <property type="entry name" value="Actin-like ATPase domain"/>
    <property type="match status" value="2"/>
</dbReference>
<dbReference type="NCBIfam" id="TIGR00555">
    <property type="entry name" value="panK_eukar"/>
    <property type="match status" value="1"/>
</dbReference>
<accession>A0A6B2L761</accession>
<dbReference type="FunFam" id="3.30.420.40:FF:000025">
    <property type="entry name" value="pantothenate kinase 2, mitochondrial"/>
    <property type="match status" value="1"/>
</dbReference>
<evidence type="ECO:0000256" key="3">
    <source>
        <dbReference type="ARBA" id="ARBA00005225"/>
    </source>
</evidence>
<evidence type="ECO:0000256" key="1">
    <source>
        <dbReference type="ARBA" id="ARBA00001206"/>
    </source>
</evidence>
<sequence length="353" mass="39061">MGVDSGGSFTKIVYFRPKSAPDLPDYVFKDQELPKQLPGLKPDPSIDIINKGTLKFIRIPRHKSDEFIHFVGETKLHSQFNIECLNITGGGAFRLAPNLQKKLNITVEPLGETDMLVAGLSYLLEYDCSNEVYTVDPVTKEKTFGVFKNVNEIYPFILVNVGSGVSILKISGKDEFERVSGSTVGGGTFWALCRLLTGATSYDQVQKLSESGDSKNVDLHVGDIYGFDSSAPGYHKLGLSPDIIASSFGKIAVQEELPDLRPGDVVRSLMFMMANNISQIAYLIAQLQKVDRIIFAGGFLADNVYLLSRISYALHYWTDAKMKPYFLRHDGYLGALGAMLHKSNNNNKPTNKE</sequence>
<evidence type="ECO:0000313" key="12">
    <source>
        <dbReference type="EMBL" id="NDV32750.1"/>
    </source>
</evidence>
<comment type="similarity">
    <text evidence="11">Belongs to the type II pantothenate kinase family.</text>
</comment>
<dbReference type="Pfam" id="PF03630">
    <property type="entry name" value="Fumble"/>
    <property type="match status" value="1"/>
</dbReference>
<keyword evidence="7" id="KW-0547">Nucleotide-binding</keyword>
<dbReference type="GO" id="GO:0005634">
    <property type="term" value="C:nucleus"/>
    <property type="evidence" value="ECO:0007669"/>
    <property type="project" value="TreeGrafter"/>
</dbReference>
<evidence type="ECO:0000256" key="10">
    <source>
        <dbReference type="ARBA" id="ARBA00022993"/>
    </source>
</evidence>
<comment type="pathway">
    <text evidence="3">Cofactor biosynthesis; coenzyme A biosynthesis; CoA from (R)-pantothenate: step 1/5.</text>
</comment>
<dbReference type="Gene3D" id="3.30.420.40">
    <property type="match status" value="1"/>
</dbReference>
<dbReference type="PANTHER" id="PTHR12280:SF20">
    <property type="entry name" value="4'-PHOSPHOPANTETHEINE PHOSPHATASE"/>
    <property type="match status" value="1"/>
</dbReference>
<evidence type="ECO:0000256" key="5">
    <source>
        <dbReference type="ARBA" id="ARBA00022490"/>
    </source>
</evidence>
<evidence type="ECO:0000256" key="6">
    <source>
        <dbReference type="ARBA" id="ARBA00022679"/>
    </source>
</evidence>
<dbReference type="GO" id="GO:0005524">
    <property type="term" value="F:ATP binding"/>
    <property type="evidence" value="ECO:0007669"/>
    <property type="project" value="UniProtKB-KW"/>
</dbReference>
<dbReference type="InterPro" id="IPR004567">
    <property type="entry name" value="Type_II_PanK"/>
</dbReference>
<dbReference type="GO" id="GO:0005829">
    <property type="term" value="C:cytosol"/>
    <property type="evidence" value="ECO:0007669"/>
    <property type="project" value="TreeGrafter"/>
</dbReference>
<keyword evidence="6" id="KW-0808">Transferase</keyword>
<proteinExistence type="inferred from homology"/>
<dbReference type="AlphaFoldDB" id="A0A6B2L761"/>
<evidence type="ECO:0000256" key="11">
    <source>
        <dbReference type="ARBA" id="ARBA00060870"/>
    </source>
</evidence>
<keyword evidence="10" id="KW-0173">Coenzyme A biosynthesis</keyword>
<evidence type="ECO:0000256" key="2">
    <source>
        <dbReference type="ARBA" id="ARBA00004496"/>
    </source>
</evidence>
<dbReference type="EMBL" id="GIBP01003781">
    <property type="protein sequence ID" value="NDV32750.1"/>
    <property type="molecule type" value="Transcribed_RNA"/>
</dbReference>
<keyword evidence="8" id="KW-0418">Kinase</keyword>